<dbReference type="EMBL" id="JAJSON010000016">
    <property type="protein sequence ID" value="MCG9971331.1"/>
    <property type="molecule type" value="Genomic_DNA"/>
</dbReference>
<evidence type="ECO:0000259" key="1">
    <source>
        <dbReference type="PROSITE" id="PS51352"/>
    </source>
</evidence>
<dbReference type="SUPFAM" id="SSF52833">
    <property type="entry name" value="Thioredoxin-like"/>
    <property type="match status" value="1"/>
</dbReference>
<reference evidence="2" key="1">
    <citation type="submission" date="2021-12" db="EMBL/GenBank/DDBJ databases">
        <title>Description of Gramella crocea sp. nov., a new bacterium isolated from activated sludge.</title>
        <authorList>
            <person name="Zhang X."/>
        </authorList>
    </citation>
    <scope>NUCLEOTIDE SEQUENCE</scope>
    <source>
        <strain evidence="2">YB25</strain>
    </source>
</reference>
<evidence type="ECO:0000313" key="2">
    <source>
        <dbReference type="EMBL" id="MCG9971331.1"/>
    </source>
</evidence>
<comment type="caution">
    <text evidence="2">The sequence shown here is derived from an EMBL/GenBank/DDBJ whole genome shotgun (WGS) entry which is preliminary data.</text>
</comment>
<name>A0A9X1UW90_9FLAO</name>
<dbReference type="InterPro" id="IPR013766">
    <property type="entry name" value="Thioredoxin_domain"/>
</dbReference>
<dbReference type="Pfam" id="PF13899">
    <property type="entry name" value="Thioredoxin_7"/>
    <property type="match status" value="1"/>
</dbReference>
<dbReference type="InterPro" id="IPR036249">
    <property type="entry name" value="Thioredoxin-like_sf"/>
</dbReference>
<organism evidence="2 3">
    <name type="scientific">Christiangramia crocea</name>
    <dbReference type="NCBI Taxonomy" id="2904124"/>
    <lineage>
        <taxon>Bacteria</taxon>
        <taxon>Pseudomonadati</taxon>
        <taxon>Bacteroidota</taxon>
        <taxon>Flavobacteriia</taxon>
        <taxon>Flavobacteriales</taxon>
        <taxon>Flavobacteriaceae</taxon>
        <taxon>Christiangramia</taxon>
    </lineage>
</organism>
<dbReference type="PROSITE" id="PS51352">
    <property type="entry name" value="THIOREDOXIN_2"/>
    <property type="match status" value="1"/>
</dbReference>
<proteinExistence type="predicted"/>
<accession>A0A9X1UW90</accession>
<gene>
    <name evidence="2" type="ORF">LU635_06740</name>
</gene>
<dbReference type="Gene3D" id="3.40.30.10">
    <property type="entry name" value="Glutaredoxin"/>
    <property type="match status" value="1"/>
</dbReference>
<dbReference type="AlphaFoldDB" id="A0A9X1UW90"/>
<feature type="domain" description="Thioredoxin" evidence="1">
    <location>
        <begin position="2"/>
        <end position="155"/>
    </location>
</feature>
<evidence type="ECO:0000313" key="3">
    <source>
        <dbReference type="Proteomes" id="UP001139344"/>
    </source>
</evidence>
<keyword evidence="3" id="KW-1185">Reference proteome</keyword>
<sequence>MKRIIFISLLFCLHTSVAQKSEIEWIGFEQLDDSLQIENKPVLVYFYTDWCVYCKKMDRNAFKNPDIISSINEKYYAVKMNAESMDSIEFEGQTFINEQAKTKRNGVHQIPLILASREDKKVSFPTLLVLDRNFRIRKRSFEYMTSERMKELIKG</sequence>
<protein>
    <submittedName>
        <fullName evidence="2">Thioredoxin family protein</fullName>
    </submittedName>
</protein>
<dbReference type="RefSeq" id="WP_240097477.1">
    <property type="nucleotide sequence ID" value="NZ_JAJSON010000016.1"/>
</dbReference>
<dbReference type="Proteomes" id="UP001139344">
    <property type="component" value="Unassembled WGS sequence"/>
</dbReference>